<feature type="chain" id="PRO_5040952430" description="PsiF repeat-containing protein" evidence="1">
    <location>
        <begin position="22"/>
        <end position="80"/>
    </location>
</feature>
<dbReference type="Proteomes" id="UP001139451">
    <property type="component" value="Unassembled WGS sequence"/>
</dbReference>
<accession>A0A9X2KMP9</accession>
<proteinExistence type="predicted"/>
<keyword evidence="1" id="KW-0732">Signal</keyword>
<evidence type="ECO:0000313" key="2">
    <source>
        <dbReference type="EMBL" id="MCP3731696.1"/>
    </source>
</evidence>
<name>A0A9X2KMP9_9SPHN</name>
<feature type="signal peptide" evidence="1">
    <location>
        <begin position="1"/>
        <end position="21"/>
    </location>
</feature>
<dbReference type="RefSeq" id="WP_254294510.1">
    <property type="nucleotide sequence ID" value="NZ_JAMLDX010000012.1"/>
</dbReference>
<evidence type="ECO:0008006" key="4">
    <source>
        <dbReference type="Google" id="ProtNLM"/>
    </source>
</evidence>
<evidence type="ECO:0000256" key="1">
    <source>
        <dbReference type="SAM" id="SignalP"/>
    </source>
</evidence>
<organism evidence="2 3">
    <name type="scientific">Sphingomonas tagetis</name>
    <dbReference type="NCBI Taxonomy" id="2949092"/>
    <lineage>
        <taxon>Bacteria</taxon>
        <taxon>Pseudomonadati</taxon>
        <taxon>Pseudomonadota</taxon>
        <taxon>Alphaproteobacteria</taxon>
        <taxon>Sphingomonadales</taxon>
        <taxon>Sphingomonadaceae</taxon>
        <taxon>Sphingomonas</taxon>
    </lineage>
</organism>
<evidence type="ECO:0000313" key="3">
    <source>
        <dbReference type="Proteomes" id="UP001139451"/>
    </source>
</evidence>
<protein>
    <recommendedName>
        <fullName evidence="4">PsiF repeat-containing protein</fullName>
    </recommendedName>
</protein>
<reference evidence="2" key="1">
    <citation type="submission" date="2022-05" db="EMBL/GenBank/DDBJ databases">
        <title>Sphingomonas sp. strain MG17 Genome sequencing and assembly.</title>
        <authorList>
            <person name="Kim I."/>
        </authorList>
    </citation>
    <scope>NUCLEOTIDE SEQUENCE</scope>
    <source>
        <strain evidence="2">MG17</strain>
    </source>
</reference>
<gene>
    <name evidence="2" type="ORF">M9978_14810</name>
</gene>
<dbReference type="AlphaFoldDB" id="A0A9X2KMP9"/>
<sequence>MRTIINGFAAAAILIAAPALAETKPGTPTPAAGESSEQAAAQDKRYCAKHSATGSRIAKKVCKTRAQWIDEDGFDPLAQK</sequence>
<dbReference type="EMBL" id="JAMLDX010000012">
    <property type="protein sequence ID" value="MCP3731696.1"/>
    <property type="molecule type" value="Genomic_DNA"/>
</dbReference>
<keyword evidence="3" id="KW-1185">Reference proteome</keyword>
<comment type="caution">
    <text evidence="2">The sequence shown here is derived from an EMBL/GenBank/DDBJ whole genome shotgun (WGS) entry which is preliminary data.</text>
</comment>